<dbReference type="EMBL" id="BSFP01000047">
    <property type="protein sequence ID" value="GLL04608.1"/>
    <property type="molecule type" value="Genomic_DNA"/>
</dbReference>
<proteinExistence type="predicted"/>
<dbReference type="SUPFAM" id="SSF52075">
    <property type="entry name" value="Outer arm dynein light chain 1"/>
    <property type="match status" value="1"/>
</dbReference>
<evidence type="ECO:0000313" key="2">
    <source>
        <dbReference type="Proteomes" id="UP001143480"/>
    </source>
</evidence>
<organism evidence="1 2">
    <name type="scientific">Dactylosporangium matsuzakiense</name>
    <dbReference type="NCBI Taxonomy" id="53360"/>
    <lineage>
        <taxon>Bacteria</taxon>
        <taxon>Bacillati</taxon>
        <taxon>Actinomycetota</taxon>
        <taxon>Actinomycetes</taxon>
        <taxon>Micromonosporales</taxon>
        <taxon>Micromonosporaceae</taxon>
        <taxon>Dactylosporangium</taxon>
    </lineage>
</organism>
<sequence>MAWQWGCEEYVARRGTIDQAIEAVRIAGGGDLWLAGRRLTRVPESIRQIQHLPGVTSVNLSNNRIATVPEWIGELTGLTG</sequence>
<evidence type="ECO:0008006" key="3">
    <source>
        <dbReference type="Google" id="ProtNLM"/>
    </source>
</evidence>
<reference evidence="1" key="1">
    <citation type="journal article" date="2014" name="Int. J. Syst. Evol. Microbiol.">
        <title>Complete genome sequence of Corynebacterium casei LMG S-19264T (=DSM 44701T), isolated from a smear-ripened cheese.</title>
        <authorList>
            <consortium name="US DOE Joint Genome Institute (JGI-PGF)"/>
            <person name="Walter F."/>
            <person name="Albersmeier A."/>
            <person name="Kalinowski J."/>
            <person name="Ruckert C."/>
        </authorList>
    </citation>
    <scope>NUCLEOTIDE SEQUENCE</scope>
    <source>
        <strain evidence="1">VKM Ac-1321</strain>
    </source>
</reference>
<comment type="caution">
    <text evidence="1">The sequence shown here is derived from an EMBL/GenBank/DDBJ whole genome shotgun (WGS) entry which is preliminary data.</text>
</comment>
<keyword evidence="2" id="KW-1185">Reference proteome</keyword>
<protein>
    <recommendedName>
        <fullName evidence="3">Leucine-rich repeat domain-containing protein</fullName>
    </recommendedName>
</protein>
<dbReference type="AlphaFoldDB" id="A0A9W6KNX8"/>
<gene>
    <name evidence="1" type="ORF">GCM10017581_063550</name>
</gene>
<accession>A0A9W6KNX8</accession>
<dbReference type="Proteomes" id="UP001143480">
    <property type="component" value="Unassembled WGS sequence"/>
</dbReference>
<name>A0A9W6KNX8_9ACTN</name>
<dbReference type="InterPro" id="IPR032675">
    <property type="entry name" value="LRR_dom_sf"/>
</dbReference>
<dbReference type="Gene3D" id="3.80.10.10">
    <property type="entry name" value="Ribonuclease Inhibitor"/>
    <property type="match status" value="1"/>
</dbReference>
<reference evidence="1" key="2">
    <citation type="submission" date="2023-01" db="EMBL/GenBank/DDBJ databases">
        <authorList>
            <person name="Sun Q."/>
            <person name="Evtushenko L."/>
        </authorList>
    </citation>
    <scope>NUCLEOTIDE SEQUENCE</scope>
    <source>
        <strain evidence="1">VKM Ac-1321</strain>
    </source>
</reference>
<evidence type="ECO:0000313" key="1">
    <source>
        <dbReference type="EMBL" id="GLL04608.1"/>
    </source>
</evidence>